<name>A0A0M0G068_9BACI</name>
<evidence type="ECO:0000313" key="8">
    <source>
        <dbReference type="EMBL" id="KON83209.1"/>
    </source>
</evidence>
<protein>
    <submittedName>
        <fullName evidence="8">Acetyl-CoA acetyltransferase</fullName>
    </submittedName>
</protein>
<dbReference type="Gene3D" id="3.40.47.10">
    <property type="match status" value="2"/>
</dbReference>
<evidence type="ECO:0000256" key="5">
    <source>
        <dbReference type="SAM" id="Phobius"/>
    </source>
</evidence>
<sequence>MKRSVIVQAKRTPIGKAGGILKGLEVHDLAAPLIRHLAGGAKVPIRDVILGNVVGPGGNVARLASLEAGIPLAVPGMTIDRQCSAGLEAIRLACHLIQGGAGDAYIAGGAESVSTSPFPRRARFSPDEIGDPKMPEAAELVAERFFITKEAQDEYALLSFDRSWRAHEDGMVHREILPLPDVDTDEELMKKRNLPALLKRARPLIKPGGTVTAANSCGVHDGAAAVLVMEEFLAVKNGLKPILRFVDSEVVGVHPHFPGAGPIPAIMGILERNQLTMDDIGLVEINEAFASKIVACATELSIPYERLNVSGGALTIGHPYGASGSIMVTRLFYEVQRRNGVRFVLAAIGSGGGIGLAVLFEVV</sequence>
<feature type="transmembrane region" description="Helical" evidence="5">
    <location>
        <begin position="340"/>
        <end position="360"/>
    </location>
</feature>
<dbReference type="SUPFAM" id="SSF53901">
    <property type="entry name" value="Thiolase-like"/>
    <property type="match status" value="1"/>
</dbReference>
<dbReference type="AlphaFoldDB" id="A0A0M0G068"/>
<comment type="caution">
    <text evidence="8">The sequence shown here is derived from an EMBL/GenBank/DDBJ whole genome shotgun (WGS) entry which is preliminary data.</text>
</comment>
<keyword evidence="5" id="KW-1133">Transmembrane helix</keyword>
<dbReference type="STRING" id="189381.GCA_900166615_00113"/>
<evidence type="ECO:0000256" key="1">
    <source>
        <dbReference type="ARBA" id="ARBA00010982"/>
    </source>
</evidence>
<dbReference type="InterPro" id="IPR020617">
    <property type="entry name" value="Thiolase_C"/>
</dbReference>
<dbReference type="GO" id="GO:0006635">
    <property type="term" value="P:fatty acid beta-oxidation"/>
    <property type="evidence" value="ECO:0007669"/>
    <property type="project" value="TreeGrafter"/>
</dbReference>
<keyword evidence="5" id="KW-0472">Membrane</keyword>
<dbReference type="EMBL" id="LGUE01000008">
    <property type="protein sequence ID" value="KON83209.1"/>
    <property type="molecule type" value="Genomic_DNA"/>
</dbReference>
<dbReference type="InterPro" id="IPR020616">
    <property type="entry name" value="Thiolase_N"/>
</dbReference>
<comment type="similarity">
    <text evidence="1 4">Belongs to the thiolase-like superfamily. Thiolase family.</text>
</comment>
<dbReference type="InterPro" id="IPR016039">
    <property type="entry name" value="Thiolase-like"/>
</dbReference>
<evidence type="ECO:0000259" key="7">
    <source>
        <dbReference type="Pfam" id="PF02803"/>
    </source>
</evidence>
<dbReference type="Pfam" id="PF02803">
    <property type="entry name" value="Thiolase_C"/>
    <property type="match status" value="1"/>
</dbReference>
<dbReference type="PATRIC" id="fig|189381.12.peg.3643"/>
<feature type="domain" description="Thiolase N-terminal" evidence="6">
    <location>
        <begin position="5"/>
        <end position="231"/>
    </location>
</feature>
<dbReference type="GO" id="GO:0005737">
    <property type="term" value="C:cytoplasm"/>
    <property type="evidence" value="ECO:0007669"/>
    <property type="project" value="UniProtKB-ARBA"/>
</dbReference>
<dbReference type="CDD" id="cd00751">
    <property type="entry name" value="thiolase"/>
    <property type="match status" value="1"/>
</dbReference>
<reference evidence="9" key="1">
    <citation type="submission" date="2015-07" db="EMBL/GenBank/DDBJ databases">
        <title>Fjat-14235 jcm11544.</title>
        <authorList>
            <person name="Liu B."/>
            <person name="Wang J."/>
            <person name="Zhu Y."/>
            <person name="Liu G."/>
            <person name="Chen Q."/>
            <person name="Chen Z."/>
            <person name="Lan J."/>
            <person name="Che J."/>
            <person name="Ge C."/>
            <person name="Shi H."/>
            <person name="Pan Z."/>
            <person name="Liu X."/>
        </authorList>
    </citation>
    <scope>NUCLEOTIDE SEQUENCE [LARGE SCALE GENOMIC DNA]</scope>
    <source>
        <strain evidence="9">JCM 11544</strain>
    </source>
</reference>
<dbReference type="PANTHER" id="PTHR43853">
    <property type="entry name" value="3-KETOACYL-COA THIOLASE, PEROXISOMAL"/>
    <property type="match status" value="1"/>
</dbReference>
<keyword evidence="9" id="KW-1185">Reference proteome</keyword>
<dbReference type="Pfam" id="PF00108">
    <property type="entry name" value="Thiolase_N"/>
    <property type="match status" value="1"/>
</dbReference>
<dbReference type="InterPro" id="IPR050215">
    <property type="entry name" value="Thiolase-like_sf_Thiolase"/>
</dbReference>
<feature type="domain" description="Thiolase C-terminal" evidence="7">
    <location>
        <begin position="240"/>
        <end position="361"/>
    </location>
</feature>
<keyword evidence="5" id="KW-0812">Transmembrane</keyword>
<dbReference type="RefSeq" id="WP_053429831.1">
    <property type="nucleotide sequence ID" value="NZ_LGUE01000008.1"/>
</dbReference>
<keyword evidence="2 4" id="KW-0808">Transferase</keyword>
<evidence type="ECO:0000259" key="6">
    <source>
        <dbReference type="Pfam" id="PF00108"/>
    </source>
</evidence>
<evidence type="ECO:0000256" key="2">
    <source>
        <dbReference type="ARBA" id="ARBA00022679"/>
    </source>
</evidence>
<evidence type="ECO:0000256" key="4">
    <source>
        <dbReference type="RuleBase" id="RU003557"/>
    </source>
</evidence>
<dbReference type="NCBIfam" id="NF005212">
    <property type="entry name" value="PRK06690.1"/>
    <property type="match status" value="1"/>
</dbReference>
<evidence type="ECO:0000256" key="3">
    <source>
        <dbReference type="ARBA" id="ARBA00023315"/>
    </source>
</evidence>
<dbReference type="OrthoDB" id="9764892at2"/>
<gene>
    <name evidence="8" type="ORF">AF331_20520</name>
</gene>
<dbReference type="GO" id="GO:0003988">
    <property type="term" value="F:acetyl-CoA C-acyltransferase activity"/>
    <property type="evidence" value="ECO:0007669"/>
    <property type="project" value="TreeGrafter"/>
</dbReference>
<keyword evidence="3 4" id="KW-0012">Acyltransferase</keyword>
<accession>A0A0M0G068</accession>
<dbReference type="Proteomes" id="UP000037405">
    <property type="component" value="Unassembled WGS sequence"/>
</dbReference>
<organism evidence="8 9">
    <name type="scientific">Rossellomorea marisflavi</name>
    <dbReference type="NCBI Taxonomy" id="189381"/>
    <lineage>
        <taxon>Bacteria</taxon>
        <taxon>Bacillati</taxon>
        <taxon>Bacillota</taxon>
        <taxon>Bacilli</taxon>
        <taxon>Bacillales</taxon>
        <taxon>Bacillaceae</taxon>
        <taxon>Rossellomorea</taxon>
    </lineage>
</organism>
<dbReference type="PANTHER" id="PTHR43853:SF3">
    <property type="entry name" value="ACETYL-COA C-ACETYLTRANSFERASE YHFS-RELATED"/>
    <property type="match status" value="1"/>
</dbReference>
<dbReference type="InterPro" id="IPR002155">
    <property type="entry name" value="Thiolase"/>
</dbReference>
<dbReference type="PIRSF" id="PIRSF000429">
    <property type="entry name" value="Ac-CoA_Ac_transf"/>
    <property type="match status" value="1"/>
</dbReference>
<dbReference type="NCBIfam" id="TIGR01930">
    <property type="entry name" value="AcCoA-C-Actrans"/>
    <property type="match status" value="1"/>
</dbReference>
<evidence type="ECO:0000313" key="9">
    <source>
        <dbReference type="Proteomes" id="UP000037405"/>
    </source>
</evidence>
<dbReference type="GO" id="GO:0010124">
    <property type="term" value="P:phenylacetate catabolic process"/>
    <property type="evidence" value="ECO:0007669"/>
    <property type="project" value="TreeGrafter"/>
</dbReference>
<proteinExistence type="inferred from homology"/>